<sequence>MWAKVAEEMAVPWRAVEAMHWQLGEQEMARRAGVTPFSLASTDNLQQHQSSAGGGSSRGSHRGHGHSRSQGSIFRESIDPSSRASYGRTVIPPLPPGPSPGPPPSRALGPVSRAEPPAGVAMPIMHPEQAEPLSYSHTGGPLAPIQTQNSQSRPGMLPGLAELTTGVSPYSTPAYSVGAPTVSPAQSSTASPGPFFPAMTYPPLDAASTTKRRRSPEYGPPEMGRRRHMESGFEQSIPRHVP</sequence>
<protein>
    <submittedName>
        <fullName evidence="2">Uncharacterized protein</fullName>
    </submittedName>
</protein>
<feature type="region of interest" description="Disordered" evidence="1">
    <location>
        <begin position="131"/>
        <end position="164"/>
    </location>
</feature>
<feature type="compositionally biased region" description="Pro residues" evidence="1">
    <location>
        <begin position="92"/>
        <end position="105"/>
    </location>
</feature>
<dbReference type="AlphaFoldDB" id="W3WJU1"/>
<dbReference type="GeneID" id="19280030"/>
<dbReference type="HOGENOM" id="CLU_033832_1_0_1"/>
<feature type="region of interest" description="Disordered" evidence="1">
    <location>
        <begin position="179"/>
        <end position="242"/>
    </location>
</feature>
<accession>W3WJU1</accession>
<dbReference type="OMA" id="RANIHFQ"/>
<dbReference type="RefSeq" id="XP_007841789.1">
    <property type="nucleotide sequence ID" value="XM_007843598.1"/>
</dbReference>
<reference evidence="3" key="1">
    <citation type="journal article" date="2015" name="BMC Genomics">
        <title>Genomic and transcriptomic analysis of the endophytic fungus Pestalotiopsis fici reveals its lifestyle and high potential for synthesis of natural products.</title>
        <authorList>
            <person name="Wang X."/>
            <person name="Zhang X."/>
            <person name="Liu L."/>
            <person name="Xiang M."/>
            <person name="Wang W."/>
            <person name="Sun X."/>
            <person name="Che Y."/>
            <person name="Guo L."/>
            <person name="Liu G."/>
            <person name="Guo L."/>
            <person name="Wang C."/>
            <person name="Yin W.B."/>
            <person name="Stadler M."/>
            <person name="Zhang X."/>
            <person name="Liu X."/>
        </authorList>
    </citation>
    <scope>NUCLEOTIDE SEQUENCE [LARGE SCALE GENOMIC DNA]</scope>
    <source>
        <strain evidence="3">W106-1 / CGMCC3.15140</strain>
    </source>
</reference>
<feature type="region of interest" description="Disordered" evidence="1">
    <location>
        <begin position="34"/>
        <end position="119"/>
    </location>
</feature>
<proteinExistence type="predicted"/>
<keyword evidence="3" id="KW-1185">Reference proteome</keyword>
<dbReference type="EMBL" id="KI912122">
    <property type="protein sequence ID" value="ETS73412.1"/>
    <property type="molecule type" value="Genomic_DNA"/>
</dbReference>
<evidence type="ECO:0000313" key="3">
    <source>
        <dbReference type="Proteomes" id="UP000030651"/>
    </source>
</evidence>
<organism evidence="2 3">
    <name type="scientific">Pestalotiopsis fici (strain W106-1 / CGMCC3.15140)</name>
    <dbReference type="NCBI Taxonomy" id="1229662"/>
    <lineage>
        <taxon>Eukaryota</taxon>
        <taxon>Fungi</taxon>
        <taxon>Dikarya</taxon>
        <taxon>Ascomycota</taxon>
        <taxon>Pezizomycotina</taxon>
        <taxon>Sordariomycetes</taxon>
        <taxon>Xylariomycetidae</taxon>
        <taxon>Amphisphaeriales</taxon>
        <taxon>Sporocadaceae</taxon>
        <taxon>Pestalotiopsis</taxon>
    </lineage>
</organism>
<dbReference type="eggNOG" id="ENOG502S0D9">
    <property type="taxonomic scope" value="Eukaryota"/>
</dbReference>
<gene>
    <name evidence="2" type="ORF">PFICI_15017</name>
</gene>
<dbReference type="OrthoDB" id="2350934at2759"/>
<name>W3WJU1_PESFW</name>
<dbReference type="InParanoid" id="W3WJU1"/>
<evidence type="ECO:0000256" key="1">
    <source>
        <dbReference type="SAM" id="MobiDB-lite"/>
    </source>
</evidence>
<evidence type="ECO:0000313" key="2">
    <source>
        <dbReference type="EMBL" id="ETS73412.1"/>
    </source>
</evidence>
<dbReference type="KEGG" id="pfy:PFICI_15017"/>
<dbReference type="Proteomes" id="UP000030651">
    <property type="component" value="Unassembled WGS sequence"/>
</dbReference>